<evidence type="ECO:0000313" key="4">
    <source>
        <dbReference type="EMBL" id="KAB6481882.1"/>
    </source>
</evidence>
<dbReference type="Pfam" id="PF18818">
    <property type="entry name" value="MPTase-PolyVal"/>
    <property type="match status" value="1"/>
</dbReference>
<organism evidence="5 6">
    <name type="scientific">Phocaeicola vulgatus</name>
    <name type="common">Bacteroides vulgatus</name>
    <dbReference type="NCBI Taxonomy" id="821"/>
    <lineage>
        <taxon>Bacteria</taxon>
        <taxon>Pseudomonadati</taxon>
        <taxon>Bacteroidota</taxon>
        <taxon>Bacteroidia</taxon>
        <taxon>Bacteroidales</taxon>
        <taxon>Bacteroidaceae</taxon>
        <taxon>Phocaeicola</taxon>
    </lineage>
</organism>
<dbReference type="EMBL" id="WDBY01000001">
    <property type="protein sequence ID" value="KAB6481882.1"/>
    <property type="molecule type" value="Genomic_DNA"/>
</dbReference>
<sequence length="445" mass="49602">MASGTDTTSVSGNAGQAALDRFAGMMIERMRQMKDTGWKQGWIGGASGFAGLPQNVSGRNYSGSNSFFLQLQTAAMGYRLPVYLTFKQAHNLKAHVLKGEKAFPVVYWDMMVKDKYGKRISSEEYRALGKEEKKGMEVIPFIKAFPVYNVQQTNLAEIQPERMQKLQDKFKVPELRDTAGMYAHSALDRMVETQAWLCPIQVDKRVDGAYYSPSKDHIVLPMKAQFNIGGTPEDTYRGGMEFYSTMLHEMTHSTMTAERLNRDMGGKFGDPKYAKEELVAELTAAMISHSMGFDSKVTDNSAAYLDSWIGVLKQEPKFIVSVMADVNKASDLILDHVDKQRLALGEQPYLAKNDPLVPLGPDEEVPFKNAAIVKTRSGGYAIRASYDGVELGLKNVSKETAKTYFQLTDMKDKAAFLHMTARKTYGPELAVMQRTQKTGTGISMM</sequence>
<dbReference type="GO" id="GO:0016779">
    <property type="term" value="F:nucleotidyltransferase activity"/>
    <property type="evidence" value="ECO:0007669"/>
    <property type="project" value="UniProtKB-KW"/>
</dbReference>
<evidence type="ECO:0000313" key="3">
    <source>
        <dbReference type="EMBL" id="KAB6457363.1"/>
    </source>
</evidence>
<reference evidence="7 8" key="1">
    <citation type="journal article" date="2019" name="Nat. Med.">
        <title>A library of human gut bacterial isolates paired with longitudinal multiomics data enables mechanistic microbiome research.</title>
        <authorList>
            <person name="Poyet M."/>
            <person name="Groussin M."/>
            <person name="Gibbons S.M."/>
            <person name="Avila-Pacheco J."/>
            <person name="Jiang X."/>
            <person name="Kearney S.M."/>
            <person name="Perrotta A.R."/>
            <person name="Berdy B."/>
            <person name="Zhao S."/>
            <person name="Lieberman T.D."/>
            <person name="Swanson P.K."/>
            <person name="Smith M."/>
            <person name="Roesemann S."/>
            <person name="Alexander J.E."/>
            <person name="Rich S.A."/>
            <person name="Livny J."/>
            <person name="Vlamakis H."/>
            <person name="Clish C."/>
            <person name="Bullock K."/>
            <person name="Deik A."/>
            <person name="Scott J."/>
            <person name="Pierce K.A."/>
            <person name="Xavier R.J."/>
            <person name="Alm E.J."/>
        </authorList>
    </citation>
    <scope>NUCLEOTIDE SEQUENCE [LARGE SCALE GENOMIC DNA]</scope>
    <source>
        <strain evidence="4 7">BIOML-A140</strain>
        <strain evidence="3 8">BIOML-A141</strain>
    </source>
</reference>
<dbReference type="GeneID" id="92988618"/>
<accession>A0A5P3ARZ2</accession>
<dbReference type="Proteomes" id="UP000468344">
    <property type="component" value="Unassembled WGS sequence"/>
</dbReference>
<keyword evidence="5" id="KW-0808">Transferase</keyword>
<feature type="domain" description="Polyvalent protein metallopeptidase" evidence="2">
    <location>
        <begin position="200"/>
        <end position="321"/>
    </location>
</feature>
<dbReference type="Proteomes" id="UP000326091">
    <property type="component" value="Chromosome"/>
</dbReference>
<dbReference type="GO" id="GO:0003697">
    <property type="term" value="F:single-stranded DNA binding"/>
    <property type="evidence" value="ECO:0007669"/>
    <property type="project" value="InterPro"/>
</dbReference>
<keyword evidence="5" id="KW-0548">Nucleotidyltransferase</keyword>
<dbReference type="AlphaFoldDB" id="A0A5P3ARZ2"/>
<feature type="domain" description="N-terminal" evidence="1">
    <location>
        <begin position="19"/>
        <end position="148"/>
    </location>
</feature>
<evidence type="ECO:0000313" key="8">
    <source>
        <dbReference type="Proteomes" id="UP000483142"/>
    </source>
</evidence>
<dbReference type="InterPro" id="IPR013610">
    <property type="entry name" value="ArdC_N"/>
</dbReference>
<evidence type="ECO:0000313" key="6">
    <source>
        <dbReference type="Proteomes" id="UP000326091"/>
    </source>
</evidence>
<protein>
    <submittedName>
        <fullName evidence="5">DNA primase TraC</fullName>
        <ecNumber evidence="5">2.7.7.-</ecNumber>
    </submittedName>
    <submittedName>
        <fullName evidence="3">DUF1738 domain-containing protein</fullName>
    </submittedName>
</protein>
<evidence type="ECO:0000313" key="7">
    <source>
        <dbReference type="Proteomes" id="UP000468344"/>
    </source>
</evidence>
<dbReference type="EMBL" id="CP043529">
    <property type="protein sequence ID" value="QEW36482.1"/>
    <property type="molecule type" value="Genomic_DNA"/>
</dbReference>
<reference evidence="5 6" key="2">
    <citation type="submission" date="2019-09" db="EMBL/GenBank/DDBJ databases">
        <title>Commensal-derived Metabolites Govern Vibrio cholerae Pathogenesis in Host.</title>
        <authorList>
            <person name="Yoon S.S."/>
            <person name="Yoon M.Y."/>
        </authorList>
    </citation>
    <scope>NUCLEOTIDE SEQUENCE [LARGE SCALE GENOMIC DNA]</scope>
    <source>
        <strain evidence="5 6">VIC01</strain>
    </source>
</reference>
<dbReference type="EMBL" id="WDBZ01000001">
    <property type="protein sequence ID" value="KAB6457363.1"/>
    <property type="molecule type" value="Genomic_DNA"/>
</dbReference>
<gene>
    <name evidence="5" type="primary">traC_2</name>
    <name evidence="4" type="ORF">GAZ06_00545</name>
    <name evidence="3" type="ORF">GAZ09_00545</name>
    <name evidence="5" type="ORF">VIC01_02034</name>
</gene>
<dbReference type="RefSeq" id="WP_004295663.1">
    <property type="nucleotide sequence ID" value="NZ_CAXTGH010000007.1"/>
</dbReference>
<name>A0A5P3ARZ2_PHOVU</name>
<proteinExistence type="predicted"/>
<evidence type="ECO:0000259" key="1">
    <source>
        <dbReference type="Pfam" id="PF08401"/>
    </source>
</evidence>
<dbReference type="Proteomes" id="UP000483142">
    <property type="component" value="Unassembled WGS sequence"/>
</dbReference>
<dbReference type="Pfam" id="PF08401">
    <property type="entry name" value="ArdcN"/>
    <property type="match status" value="1"/>
</dbReference>
<dbReference type="EC" id="2.7.7.-" evidence="5"/>
<evidence type="ECO:0000313" key="5">
    <source>
        <dbReference type="EMBL" id="QEW36482.1"/>
    </source>
</evidence>
<dbReference type="InterPro" id="IPR041459">
    <property type="entry name" value="MPTase-PolyVal"/>
</dbReference>
<evidence type="ECO:0000259" key="2">
    <source>
        <dbReference type="Pfam" id="PF18818"/>
    </source>
</evidence>